<comment type="caution">
    <text evidence="2">The sequence shown here is derived from an EMBL/GenBank/DDBJ whole genome shotgun (WGS) entry which is preliminary data.</text>
</comment>
<name>A0A099VEE1_9HELI</name>
<dbReference type="RefSeq" id="WP_034345026.1">
    <property type="nucleotide sequence ID" value="NZ_FZNG01000035.1"/>
</dbReference>
<evidence type="ECO:0000259" key="1">
    <source>
        <dbReference type="Pfam" id="PF01656"/>
    </source>
</evidence>
<dbReference type="PANTHER" id="PTHR13696:SF96">
    <property type="entry name" value="COBQ_COBB_MIND_PARA NUCLEOTIDE BINDING DOMAIN-CONTAINING PROTEIN"/>
    <property type="match status" value="1"/>
</dbReference>
<dbReference type="OrthoDB" id="13869at2"/>
<sequence length="228" mass="25493">MVIAIANEKGGSGKTTLSVNLAIKLAQEGDDILLMDSDPQRSTEVFVDIRTNAEHEFLFNSLQRTGYGLTKEIKTLEKKYDCIIIDTGGRDSKEMRQALVVADIIIIPTIPSQYDVAVLDKMVTICDEIGVMNPHAKILILISKASPNPFLISKVKDLQTYINEKELVNLKLMDSVIYEREAYKNATGLGLGITEYCNENDKAYSDFIKFYDELLCEIKAMSVKEQIG</sequence>
<proteinExistence type="predicted"/>
<dbReference type="CDD" id="cd02042">
    <property type="entry name" value="ParAB_family"/>
    <property type="match status" value="1"/>
</dbReference>
<dbReference type="PANTHER" id="PTHR13696">
    <property type="entry name" value="P-LOOP CONTAINING NUCLEOSIDE TRIPHOSPHATE HYDROLASE"/>
    <property type="match status" value="1"/>
</dbReference>
<dbReference type="InterPro" id="IPR027417">
    <property type="entry name" value="P-loop_NTPase"/>
</dbReference>
<gene>
    <name evidence="2" type="ORF">LS81_001235</name>
</gene>
<accession>A0A099VEE1</accession>
<dbReference type="Proteomes" id="UP000029878">
    <property type="component" value="Unassembled WGS sequence"/>
</dbReference>
<reference evidence="2 3" key="1">
    <citation type="journal article" date="2014" name="Genome Announc.">
        <title>Draft genome sequences of eight enterohepatic helicobacter species isolated from both laboratory and wild rodents.</title>
        <authorList>
            <person name="Sheh A."/>
            <person name="Shen Z."/>
            <person name="Fox J.G."/>
        </authorList>
    </citation>
    <scope>NUCLEOTIDE SEQUENCE [LARGE SCALE GENOMIC DNA]</scope>
    <source>
        <strain evidence="2 3">ATCC 700114</strain>
    </source>
</reference>
<dbReference type="InterPro" id="IPR050678">
    <property type="entry name" value="DNA_Partitioning_ATPase"/>
</dbReference>
<dbReference type="AlphaFoldDB" id="A0A099VEE1"/>
<dbReference type="EMBL" id="JRPL02000002">
    <property type="protein sequence ID" value="TLD84661.1"/>
    <property type="molecule type" value="Genomic_DNA"/>
</dbReference>
<evidence type="ECO:0000313" key="2">
    <source>
        <dbReference type="EMBL" id="TLD84661.1"/>
    </source>
</evidence>
<evidence type="ECO:0000313" key="3">
    <source>
        <dbReference type="Proteomes" id="UP000029878"/>
    </source>
</evidence>
<protein>
    <submittedName>
        <fullName evidence="2">Chromosome partitioning protein ParA</fullName>
    </submittedName>
</protein>
<feature type="domain" description="CobQ/CobB/MinD/ParA nucleotide binding" evidence="1">
    <location>
        <begin position="3"/>
        <end position="186"/>
    </location>
</feature>
<organism evidence="2 3">
    <name type="scientific">Helicobacter trogontum</name>
    <dbReference type="NCBI Taxonomy" id="50960"/>
    <lineage>
        <taxon>Bacteria</taxon>
        <taxon>Pseudomonadati</taxon>
        <taxon>Campylobacterota</taxon>
        <taxon>Epsilonproteobacteria</taxon>
        <taxon>Campylobacterales</taxon>
        <taxon>Helicobacteraceae</taxon>
        <taxon>Helicobacter</taxon>
    </lineage>
</organism>
<dbReference type="SUPFAM" id="SSF52540">
    <property type="entry name" value="P-loop containing nucleoside triphosphate hydrolases"/>
    <property type="match status" value="1"/>
</dbReference>
<dbReference type="Gene3D" id="3.40.50.300">
    <property type="entry name" value="P-loop containing nucleotide triphosphate hydrolases"/>
    <property type="match status" value="1"/>
</dbReference>
<dbReference type="Pfam" id="PF01656">
    <property type="entry name" value="CbiA"/>
    <property type="match status" value="1"/>
</dbReference>
<dbReference type="InterPro" id="IPR002586">
    <property type="entry name" value="CobQ/CobB/MinD/ParA_Nub-bd_dom"/>
</dbReference>
<dbReference type="PIRSF" id="PIRSF009320">
    <property type="entry name" value="Nuc_binding_HP_1000"/>
    <property type="match status" value="1"/>
</dbReference>